<gene>
    <name evidence="1" type="ORF">Q3M24_15965</name>
</gene>
<protein>
    <submittedName>
        <fullName evidence="1">Uncharacterized protein</fullName>
    </submittedName>
</protein>
<evidence type="ECO:0000313" key="1">
    <source>
        <dbReference type="EMBL" id="XCN71795.1"/>
    </source>
</evidence>
<proteinExistence type="predicted"/>
<accession>A0AAU8LSF0</accession>
<sequence length="120" mass="13466">MLRVKRNIADILVFLGLGAKPERRTEPVLDYDKMIVLDAERLAETGIKEVYEEIKPTLQLYVSEPAEIIEIDGSELAKYSVLCAGITYAIYSPTLLDTEGESWGRATHALEPVEKLFIPI</sequence>
<reference evidence="1" key="1">
    <citation type="journal article" date="2024" name="Syst. Appl. Microbiol.">
        <title>First single-strain enrichments of Electrothrix cable bacteria, description of E. aestuarii sp. nov. and E. rattekaaiensis sp. nov., and proposal of a cable bacteria taxonomy following the rules of the SeqCode.</title>
        <authorList>
            <person name="Plum-Jensen L.E."/>
            <person name="Schramm A."/>
            <person name="Marshall I.P.G."/>
        </authorList>
    </citation>
    <scope>NUCLEOTIDE SEQUENCE</scope>
    <source>
        <strain evidence="1">Rat1</strain>
    </source>
</reference>
<name>A0AAU8LSF0_9BACT</name>
<reference evidence="1" key="2">
    <citation type="submission" date="2024-06" db="EMBL/GenBank/DDBJ databases">
        <authorList>
            <person name="Plum-Jensen L.E."/>
            <person name="Schramm A."/>
            <person name="Marshall I.P.G."/>
        </authorList>
    </citation>
    <scope>NUCLEOTIDE SEQUENCE</scope>
    <source>
        <strain evidence="1">Rat1</strain>
    </source>
</reference>
<dbReference type="AlphaFoldDB" id="A0AAU8LSF0"/>
<dbReference type="EMBL" id="CP159373">
    <property type="protein sequence ID" value="XCN71795.1"/>
    <property type="molecule type" value="Genomic_DNA"/>
</dbReference>
<organism evidence="1">
    <name type="scientific">Candidatus Electrothrix aestuarii</name>
    <dbReference type="NCBI Taxonomy" id="3062594"/>
    <lineage>
        <taxon>Bacteria</taxon>
        <taxon>Pseudomonadati</taxon>
        <taxon>Thermodesulfobacteriota</taxon>
        <taxon>Desulfobulbia</taxon>
        <taxon>Desulfobulbales</taxon>
        <taxon>Desulfobulbaceae</taxon>
        <taxon>Candidatus Electrothrix</taxon>
    </lineage>
</organism>
<dbReference type="KEGG" id="eaj:Q3M24_15965"/>